<dbReference type="EMBL" id="JBHTHY010000003">
    <property type="protein sequence ID" value="MFD0796385.1"/>
    <property type="molecule type" value="Genomic_DNA"/>
</dbReference>
<feature type="compositionally biased region" description="Pro residues" evidence="1">
    <location>
        <begin position="780"/>
        <end position="790"/>
    </location>
</feature>
<comment type="caution">
    <text evidence="4">The sequence shown here is derived from an EMBL/GenBank/DDBJ whole genome shotgun (WGS) entry which is preliminary data.</text>
</comment>
<dbReference type="PANTHER" id="PTHR34978">
    <property type="entry name" value="POSSIBLE SENSOR-TRANSDUCER PROTEIN BLAR"/>
    <property type="match status" value="1"/>
</dbReference>
<feature type="domain" description="Peptidase M56" evidence="3">
    <location>
        <begin position="150"/>
        <end position="264"/>
    </location>
</feature>
<feature type="compositionally biased region" description="Pro residues" evidence="1">
    <location>
        <begin position="628"/>
        <end position="638"/>
    </location>
</feature>
<dbReference type="InterPro" id="IPR008756">
    <property type="entry name" value="Peptidase_M56"/>
</dbReference>
<proteinExistence type="predicted"/>
<feature type="region of interest" description="Disordered" evidence="1">
    <location>
        <begin position="832"/>
        <end position="852"/>
    </location>
</feature>
<dbReference type="RefSeq" id="WP_379932150.1">
    <property type="nucleotide sequence ID" value="NZ_JBHTHY010000003.1"/>
</dbReference>
<evidence type="ECO:0000259" key="3">
    <source>
        <dbReference type="Pfam" id="PF05569"/>
    </source>
</evidence>
<feature type="transmembrane region" description="Helical" evidence="2">
    <location>
        <begin position="132"/>
        <end position="152"/>
    </location>
</feature>
<protein>
    <submittedName>
        <fullName evidence="4">M56 family metallopeptidase</fullName>
    </submittedName>
</protein>
<keyword evidence="2" id="KW-1133">Transmembrane helix</keyword>
<organism evidence="4 5">
    <name type="scientific">Maribacter chungangensis</name>
    <dbReference type="NCBI Taxonomy" id="1069117"/>
    <lineage>
        <taxon>Bacteria</taxon>
        <taxon>Pseudomonadati</taxon>
        <taxon>Bacteroidota</taxon>
        <taxon>Flavobacteriia</taxon>
        <taxon>Flavobacteriales</taxon>
        <taxon>Flavobacteriaceae</taxon>
        <taxon>Maribacter</taxon>
    </lineage>
</organism>
<keyword evidence="2" id="KW-0472">Membrane</keyword>
<dbReference type="InterPro" id="IPR052173">
    <property type="entry name" value="Beta-lactam_resp_regulator"/>
</dbReference>
<feature type="transmembrane region" description="Helical" evidence="2">
    <location>
        <begin position="6"/>
        <end position="22"/>
    </location>
</feature>
<feature type="transmembrane region" description="Helical" evidence="2">
    <location>
        <begin position="182"/>
        <end position="201"/>
    </location>
</feature>
<feature type="transmembrane region" description="Helical" evidence="2">
    <location>
        <begin position="94"/>
        <end position="111"/>
    </location>
</feature>
<reference evidence="5" key="1">
    <citation type="journal article" date="2019" name="Int. J. Syst. Evol. Microbiol.">
        <title>The Global Catalogue of Microorganisms (GCM) 10K type strain sequencing project: providing services to taxonomists for standard genome sequencing and annotation.</title>
        <authorList>
            <consortium name="The Broad Institute Genomics Platform"/>
            <consortium name="The Broad Institute Genome Sequencing Center for Infectious Disease"/>
            <person name="Wu L."/>
            <person name="Ma J."/>
        </authorList>
    </citation>
    <scope>NUCLEOTIDE SEQUENCE [LARGE SCALE GENOMIC DNA]</scope>
    <source>
        <strain evidence="5">CCUG 61948</strain>
    </source>
</reference>
<gene>
    <name evidence="4" type="ORF">ACFQZJ_02850</name>
</gene>
<feature type="transmembrane region" description="Helical" evidence="2">
    <location>
        <begin position="34"/>
        <end position="52"/>
    </location>
</feature>
<sequence length="852" mass="96725">MGIYLLKFTACLAILYVFYKVCLENENMHTFKRVYLLASLAAALIIPIVVFTEYVEVTPVSNIPAEDYTTSQRTASPVGVHTVSEHTIIDVAPILWSVYFIGVLFFGVKFLKNLYQILGRIRNNPRQKWNRFIYVLLKDPLPPHTFLSYIFLNRQKFEANEIPEEVLVHEEAHAFQKHSYDILFVEFLQVIFWINPFIFLIKKAIKLNHEFLADEAVLHKNISTVAYQNTLLSFLSKDSENQHPSPLVNPINYSSYSSIKKRFNIMKTRTSKPAILLRSLLLLPLGTLLLFGFSTTKKITKTSTENPPQINRSFQNSSTTITDLNFLITANGTLTLNEKVISVENIQLSINELNPNLTKEQNTKYVNASILTETDNQQELVSRITNELLKSNIYSLSISNINTLKALNIYKKSNSSRYHGKTLEEAKLIYQEQETNPTKIDTISLPSGWKISMNAVPLKEMKSSFNSTLKEAILTTNTFQDKTTIKELILNIDENGQLFLQNDKIPVEDLQQSLSKINPHLTKQERQQMVRAVVFAPLGTPQKVIDRIDAAFMEYGVATINIVGPEMEIKITGPLATPEQVAEYNKLAKHYNRMPRNKMKIYKKDVARLEYLFSKMSDEQKSNAEPFPDFPEPPPAPKAPNGLSEREEAAHTIQKIIEEQDPYDVVNTGIRINTKGKKVVFPENTHVYIRNSRSSPKTPSGLVDHLASDDLKNAQFYFEGEKISSKKGLELIKNKKDIKIETLPYKNKQPEVRIYKSESKGTIPPPPSAPKVVKRKLSDSPPPPLPPKPISPLDHVIAMAKKDAQFLYEGKEISSDKAIKLLKNNKDLNIDSRASKGKRPVVKISASPIEIE</sequence>
<feature type="region of interest" description="Disordered" evidence="1">
    <location>
        <begin position="621"/>
        <end position="643"/>
    </location>
</feature>
<dbReference type="PANTHER" id="PTHR34978:SF3">
    <property type="entry name" value="SLR0241 PROTEIN"/>
    <property type="match status" value="1"/>
</dbReference>
<evidence type="ECO:0000256" key="1">
    <source>
        <dbReference type="SAM" id="MobiDB-lite"/>
    </source>
</evidence>
<keyword evidence="5" id="KW-1185">Reference proteome</keyword>
<dbReference type="CDD" id="cd07341">
    <property type="entry name" value="M56_BlaR1_MecR1_like"/>
    <property type="match status" value="1"/>
</dbReference>
<evidence type="ECO:0000313" key="4">
    <source>
        <dbReference type="EMBL" id="MFD0796385.1"/>
    </source>
</evidence>
<keyword evidence="2" id="KW-0812">Transmembrane</keyword>
<evidence type="ECO:0000256" key="2">
    <source>
        <dbReference type="SAM" id="Phobius"/>
    </source>
</evidence>
<name>A0ABW3AZP3_9FLAO</name>
<evidence type="ECO:0000313" key="5">
    <source>
        <dbReference type="Proteomes" id="UP001597012"/>
    </source>
</evidence>
<feature type="transmembrane region" description="Helical" evidence="2">
    <location>
        <begin position="275"/>
        <end position="293"/>
    </location>
</feature>
<dbReference type="Proteomes" id="UP001597012">
    <property type="component" value="Unassembled WGS sequence"/>
</dbReference>
<feature type="region of interest" description="Disordered" evidence="1">
    <location>
        <begin position="755"/>
        <end position="792"/>
    </location>
</feature>
<dbReference type="Pfam" id="PF05569">
    <property type="entry name" value="Peptidase_M56"/>
    <property type="match status" value="1"/>
</dbReference>
<accession>A0ABW3AZP3</accession>